<dbReference type="Proteomes" id="UP000479293">
    <property type="component" value="Unassembled WGS sequence"/>
</dbReference>
<feature type="domain" description="Response regulatory" evidence="3">
    <location>
        <begin position="7"/>
        <end position="123"/>
    </location>
</feature>
<dbReference type="InterPro" id="IPR011006">
    <property type="entry name" value="CheY-like_superfamily"/>
</dbReference>
<dbReference type="AlphaFoldDB" id="A0A7C9B9N8"/>
<feature type="modified residue" description="4-aspartylphosphate" evidence="2">
    <location>
        <position position="56"/>
    </location>
</feature>
<dbReference type="Pfam" id="PF00072">
    <property type="entry name" value="Response_reg"/>
    <property type="match status" value="1"/>
</dbReference>
<keyword evidence="1 2" id="KW-0597">Phosphoprotein</keyword>
<organism evidence="4 5">
    <name type="scientific">Salmonirosea aquatica</name>
    <dbReference type="NCBI Taxonomy" id="2654236"/>
    <lineage>
        <taxon>Bacteria</taxon>
        <taxon>Pseudomonadati</taxon>
        <taxon>Bacteroidota</taxon>
        <taxon>Cytophagia</taxon>
        <taxon>Cytophagales</taxon>
        <taxon>Spirosomataceae</taxon>
        <taxon>Salmonirosea</taxon>
    </lineage>
</organism>
<proteinExistence type="predicted"/>
<dbReference type="SUPFAM" id="SSF52172">
    <property type="entry name" value="CheY-like"/>
    <property type="match status" value="1"/>
</dbReference>
<dbReference type="PROSITE" id="PS50110">
    <property type="entry name" value="RESPONSE_REGULATORY"/>
    <property type="match status" value="1"/>
</dbReference>
<gene>
    <name evidence="4" type="ORF">GBK04_01740</name>
</gene>
<keyword evidence="5" id="KW-1185">Reference proteome</keyword>
<evidence type="ECO:0000313" key="5">
    <source>
        <dbReference type="Proteomes" id="UP000479293"/>
    </source>
</evidence>
<dbReference type="RefSeq" id="WP_152756315.1">
    <property type="nucleotide sequence ID" value="NZ_WHLY01000002.1"/>
</dbReference>
<comment type="caution">
    <text evidence="4">The sequence shown here is derived from an EMBL/GenBank/DDBJ whole genome shotgun (WGS) entry which is preliminary data.</text>
</comment>
<dbReference type="PANTHER" id="PTHR44591">
    <property type="entry name" value="STRESS RESPONSE REGULATOR PROTEIN 1"/>
    <property type="match status" value="1"/>
</dbReference>
<dbReference type="PANTHER" id="PTHR44591:SF3">
    <property type="entry name" value="RESPONSE REGULATORY DOMAIN-CONTAINING PROTEIN"/>
    <property type="match status" value="1"/>
</dbReference>
<name>A0A7C9B9N8_9BACT</name>
<protein>
    <submittedName>
        <fullName evidence="4">Response regulator</fullName>
    </submittedName>
</protein>
<dbReference type="InterPro" id="IPR050595">
    <property type="entry name" value="Bact_response_regulator"/>
</dbReference>
<accession>A0A7C9B9N8</accession>
<dbReference type="SMART" id="SM00448">
    <property type="entry name" value="REC"/>
    <property type="match status" value="1"/>
</dbReference>
<evidence type="ECO:0000313" key="4">
    <source>
        <dbReference type="EMBL" id="MPR32098.1"/>
    </source>
</evidence>
<evidence type="ECO:0000256" key="2">
    <source>
        <dbReference type="PROSITE-ProRule" id="PRU00169"/>
    </source>
</evidence>
<evidence type="ECO:0000259" key="3">
    <source>
        <dbReference type="PROSITE" id="PS50110"/>
    </source>
</evidence>
<dbReference type="GO" id="GO:0000160">
    <property type="term" value="P:phosphorelay signal transduction system"/>
    <property type="evidence" value="ECO:0007669"/>
    <property type="project" value="InterPro"/>
</dbReference>
<sequence>MSSQKESLLIMDDAPGIQKILTNYLQKEFNLEIKNDGMEGMRWLDEGNTADLIIADLNMPNLGGKEFLQTIRASSFYKNIPVVILSAENDSHERIDCLNKGADDFIEKPFNPAEVAAKIRVILRRRKQ</sequence>
<dbReference type="InterPro" id="IPR001789">
    <property type="entry name" value="Sig_transdc_resp-reg_receiver"/>
</dbReference>
<reference evidence="4 5" key="1">
    <citation type="submission" date="2019-10" db="EMBL/GenBank/DDBJ databases">
        <title>Draft Genome Sequence of Cytophagaceae sp. SJW1-29.</title>
        <authorList>
            <person name="Choi A."/>
        </authorList>
    </citation>
    <scope>NUCLEOTIDE SEQUENCE [LARGE SCALE GENOMIC DNA]</scope>
    <source>
        <strain evidence="4 5">SJW1-29</strain>
    </source>
</reference>
<evidence type="ECO:0000256" key="1">
    <source>
        <dbReference type="ARBA" id="ARBA00022553"/>
    </source>
</evidence>
<dbReference type="Gene3D" id="3.40.50.2300">
    <property type="match status" value="1"/>
</dbReference>
<dbReference type="EMBL" id="WHLY01000002">
    <property type="protein sequence ID" value="MPR32098.1"/>
    <property type="molecule type" value="Genomic_DNA"/>
</dbReference>